<name>A0AAD6X348_9AGAR</name>
<comment type="caution">
    <text evidence="1">The sequence shown here is derived from an EMBL/GenBank/DDBJ whole genome shotgun (WGS) entry which is preliminary data.</text>
</comment>
<organism evidence="1 2">
    <name type="scientific">Mycena alexandri</name>
    <dbReference type="NCBI Taxonomy" id="1745969"/>
    <lineage>
        <taxon>Eukaryota</taxon>
        <taxon>Fungi</taxon>
        <taxon>Dikarya</taxon>
        <taxon>Basidiomycota</taxon>
        <taxon>Agaricomycotina</taxon>
        <taxon>Agaricomycetes</taxon>
        <taxon>Agaricomycetidae</taxon>
        <taxon>Agaricales</taxon>
        <taxon>Marasmiineae</taxon>
        <taxon>Mycenaceae</taxon>
        <taxon>Mycena</taxon>
    </lineage>
</organism>
<evidence type="ECO:0000313" key="1">
    <source>
        <dbReference type="EMBL" id="KAJ7033920.1"/>
    </source>
</evidence>
<sequence>MWIPQWVWNRSSRATGREKDEESCEFQTSASRHPIVPDVETARDGVPFTGPVPPVKTGAVTIPSPPVVLLLRSHFRLVHSFWWKPRTDRQIHDIHWFSEREPKKEIFQRNDTNELEFTAKICAKQDHRTGPAAHAKTGCAEAPLLRRPLGESAGNDIDEPMTLLLISEKDSLRFGR</sequence>
<dbReference type="Proteomes" id="UP001218188">
    <property type="component" value="Unassembled WGS sequence"/>
</dbReference>
<protein>
    <submittedName>
        <fullName evidence="1">Uncharacterized protein</fullName>
    </submittedName>
</protein>
<dbReference type="AlphaFoldDB" id="A0AAD6X348"/>
<evidence type="ECO:0000313" key="2">
    <source>
        <dbReference type="Proteomes" id="UP001218188"/>
    </source>
</evidence>
<gene>
    <name evidence="1" type="ORF">C8F04DRAFT_1234568</name>
</gene>
<keyword evidence="2" id="KW-1185">Reference proteome</keyword>
<accession>A0AAD6X348</accession>
<proteinExistence type="predicted"/>
<reference evidence="1" key="1">
    <citation type="submission" date="2023-03" db="EMBL/GenBank/DDBJ databases">
        <title>Massive genome expansion in bonnet fungi (Mycena s.s.) driven by repeated elements and novel gene families across ecological guilds.</title>
        <authorList>
            <consortium name="Lawrence Berkeley National Laboratory"/>
            <person name="Harder C.B."/>
            <person name="Miyauchi S."/>
            <person name="Viragh M."/>
            <person name="Kuo A."/>
            <person name="Thoen E."/>
            <person name="Andreopoulos B."/>
            <person name="Lu D."/>
            <person name="Skrede I."/>
            <person name="Drula E."/>
            <person name="Henrissat B."/>
            <person name="Morin E."/>
            <person name="Kohler A."/>
            <person name="Barry K."/>
            <person name="LaButti K."/>
            <person name="Morin E."/>
            <person name="Salamov A."/>
            <person name="Lipzen A."/>
            <person name="Mereny Z."/>
            <person name="Hegedus B."/>
            <person name="Baldrian P."/>
            <person name="Stursova M."/>
            <person name="Weitz H."/>
            <person name="Taylor A."/>
            <person name="Grigoriev I.V."/>
            <person name="Nagy L.G."/>
            <person name="Martin F."/>
            <person name="Kauserud H."/>
        </authorList>
    </citation>
    <scope>NUCLEOTIDE SEQUENCE</scope>
    <source>
        <strain evidence="1">CBHHK200</strain>
    </source>
</reference>
<dbReference type="EMBL" id="JARJCM010000061">
    <property type="protein sequence ID" value="KAJ7033920.1"/>
    <property type="molecule type" value="Genomic_DNA"/>
</dbReference>